<sequence>MAAFFIGTFAGTGILNIILEFRIGPGQNPDGRFVGQVMLPSKVTVKVEAHIAEERHRHGTSRSAMDYRLSARAFPVMQIEATPPLCARIIASRPKDSSGGLLVRGQQHKIYAHSASGPKRLLHHLAAYYHKKKAAGHQKKVKFHRLEAALHRSGGRDVTQIEGSIDQAKESLREGHEVVRNQLFGQTAEQAKLASTNANHAVDYLLAGMHPMPPNMHNAITGSAARNSNVILRIKYALFPKKMADVTLHWQNLPH</sequence>
<dbReference type="Proteomes" id="UP000053424">
    <property type="component" value="Unassembled WGS sequence"/>
</dbReference>
<gene>
    <name evidence="1" type="ORF">M413DRAFT_12431</name>
</gene>
<dbReference type="HOGENOM" id="CLU_1090113_0_0_1"/>
<accession>A0A0C3C4H8</accession>
<proteinExistence type="predicted"/>
<dbReference type="OrthoDB" id="368909at2759"/>
<dbReference type="AlphaFoldDB" id="A0A0C3C4H8"/>
<reference evidence="1 2" key="1">
    <citation type="submission" date="2014-04" db="EMBL/GenBank/DDBJ databases">
        <authorList>
            <consortium name="DOE Joint Genome Institute"/>
            <person name="Kuo A."/>
            <person name="Gay G."/>
            <person name="Dore J."/>
            <person name="Kohler A."/>
            <person name="Nagy L.G."/>
            <person name="Floudas D."/>
            <person name="Copeland A."/>
            <person name="Barry K.W."/>
            <person name="Cichocki N."/>
            <person name="Veneault-Fourrey C."/>
            <person name="LaButti K."/>
            <person name="Lindquist E.A."/>
            <person name="Lipzen A."/>
            <person name="Lundell T."/>
            <person name="Morin E."/>
            <person name="Murat C."/>
            <person name="Sun H."/>
            <person name="Tunlid A."/>
            <person name="Henrissat B."/>
            <person name="Grigoriev I.V."/>
            <person name="Hibbett D.S."/>
            <person name="Martin F."/>
            <person name="Nordberg H.P."/>
            <person name="Cantor M.N."/>
            <person name="Hua S.X."/>
        </authorList>
    </citation>
    <scope>NUCLEOTIDE SEQUENCE [LARGE SCALE GENOMIC DNA]</scope>
    <source>
        <strain evidence="2">h7</strain>
    </source>
</reference>
<reference evidence="2" key="2">
    <citation type="submission" date="2015-01" db="EMBL/GenBank/DDBJ databases">
        <title>Evolutionary Origins and Diversification of the Mycorrhizal Mutualists.</title>
        <authorList>
            <consortium name="DOE Joint Genome Institute"/>
            <consortium name="Mycorrhizal Genomics Consortium"/>
            <person name="Kohler A."/>
            <person name="Kuo A."/>
            <person name="Nagy L.G."/>
            <person name="Floudas D."/>
            <person name="Copeland A."/>
            <person name="Barry K.W."/>
            <person name="Cichocki N."/>
            <person name="Veneault-Fourrey C."/>
            <person name="LaButti K."/>
            <person name="Lindquist E.A."/>
            <person name="Lipzen A."/>
            <person name="Lundell T."/>
            <person name="Morin E."/>
            <person name="Murat C."/>
            <person name="Riley R."/>
            <person name="Ohm R."/>
            <person name="Sun H."/>
            <person name="Tunlid A."/>
            <person name="Henrissat B."/>
            <person name="Grigoriev I.V."/>
            <person name="Hibbett D.S."/>
            <person name="Martin F."/>
        </authorList>
    </citation>
    <scope>NUCLEOTIDE SEQUENCE [LARGE SCALE GENOMIC DNA]</scope>
    <source>
        <strain evidence="2">h7</strain>
    </source>
</reference>
<name>A0A0C3C4H8_HEBCY</name>
<dbReference type="EMBL" id="KN831787">
    <property type="protein sequence ID" value="KIM39144.1"/>
    <property type="molecule type" value="Genomic_DNA"/>
</dbReference>
<organism evidence="1 2">
    <name type="scientific">Hebeloma cylindrosporum</name>
    <dbReference type="NCBI Taxonomy" id="76867"/>
    <lineage>
        <taxon>Eukaryota</taxon>
        <taxon>Fungi</taxon>
        <taxon>Dikarya</taxon>
        <taxon>Basidiomycota</taxon>
        <taxon>Agaricomycotina</taxon>
        <taxon>Agaricomycetes</taxon>
        <taxon>Agaricomycetidae</taxon>
        <taxon>Agaricales</taxon>
        <taxon>Agaricineae</taxon>
        <taxon>Hymenogastraceae</taxon>
        <taxon>Hebeloma</taxon>
    </lineage>
</organism>
<protein>
    <submittedName>
        <fullName evidence="1">Uncharacterized protein</fullName>
    </submittedName>
</protein>
<evidence type="ECO:0000313" key="2">
    <source>
        <dbReference type="Proteomes" id="UP000053424"/>
    </source>
</evidence>
<keyword evidence="2" id="KW-1185">Reference proteome</keyword>
<evidence type="ECO:0000313" key="1">
    <source>
        <dbReference type="EMBL" id="KIM39144.1"/>
    </source>
</evidence>